<dbReference type="GO" id="GO:0004160">
    <property type="term" value="F:dihydroxy-acid dehydratase activity"/>
    <property type="evidence" value="ECO:0007669"/>
    <property type="project" value="UniProtKB-EC"/>
</dbReference>
<dbReference type="PANTHER" id="PTHR43183">
    <property type="entry name" value="HYPOTHETICAL DIHYDROXYACID DEHYDRATASE (EUROFUNG)-RELATED"/>
    <property type="match status" value="1"/>
</dbReference>
<dbReference type="PATRIC" id="fig|1429439.4.peg.3563"/>
<dbReference type="InterPro" id="IPR020558">
    <property type="entry name" value="DiOHA_6PGluconate_deHydtase_CS"/>
</dbReference>
<evidence type="ECO:0000256" key="5">
    <source>
        <dbReference type="ARBA" id="ARBA00023239"/>
    </source>
</evidence>
<evidence type="ECO:0000256" key="3">
    <source>
        <dbReference type="ARBA" id="ARBA00023004"/>
    </source>
</evidence>
<dbReference type="GO" id="GO:0051536">
    <property type="term" value="F:iron-sulfur cluster binding"/>
    <property type="evidence" value="ECO:0007669"/>
    <property type="project" value="UniProtKB-KW"/>
</dbReference>
<dbReference type="EMBL" id="AZHX01000869">
    <property type="protein sequence ID" value="ETX05778.1"/>
    <property type="molecule type" value="Genomic_DNA"/>
</dbReference>
<keyword evidence="2" id="KW-0479">Metal-binding</keyword>
<keyword evidence="3" id="KW-0408">Iron</keyword>
<keyword evidence="5 8" id="KW-0456">Lyase</keyword>
<sequence length="573" mass="62559">MERSEDLRSHRWFGPDDLRSFGHRSRLKGMGFADEDYLGKPVIGILNTWSDLNTCHSHLRERAEEVKRGVWQAGGFPVEVPVMSLGEMLMKPTTMLYRNLLSMETEETIRCHPLDGVVLMGGCDKTTPALLMGAISANIPAIFLPCGPMLIARWGKETLGSGSDAWKYWAERCAGNLDDESWTQIENSIARSPGHCMTMGTASTMGAIAETLGMTLPGASSIPAVLSEHARMATSVGRRIVEMAWQDLKPSDILTAASFDNAITASMAIGGSTNAIVHVIAMAGRAGIKVDPERFDELSRRTPVIANVRPSGKSYLMEDFYNAGGLKALLWQLRDRLHPDCATVTGKTLGENIAGSEVIDEDVILPLDKALSEEGGTFVLKGNLAPNGCVVKPAAADNRLMRHTGPAVVFENYPDLKARLNRDDLDVTPDSVLVLKNAGPLGGPGFPEWGMLPIPNKLLQQGVRDMVRISDARMSGTSYGMCILHVSPESHVGGPLAFVQDGDLIELDVPARRLQLQVSEEELERRRANWTPPEIHYPRGYGQLFSQHVTQAHEGCDFDFLHHGGDTPEPAIH</sequence>
<evidence type="ECO:0000313" key="8">
    <source>
        <dbReference type="EMBL" id="ETX05778.1"/>
    </source>
</evidence>
<keyword evidence="9" id="KW-1185">Reference proteome</keyword>
<protein>
    <submittedName>
        <fullName evidence="8">Dihydroxy-acid dehydratase</fullName>
        <ecNumber evidence="8">4.2.1.9</ecNumber>
    </submittedName>
</protein>
<dbReference type="SUPFAM" id="SSF143975">
    <property type="entry name" value="IlvD/EDD N-terminal domain-like"/>
    <property type="match status" value="1"/>
</dbReference>
<reference evidence="8 9" key="1">
    <citation type="journal article" date="2014" name="Nature">
        <title>An environmental bacterial taxon with a large and distinct metabolic repertoire.</title>
        <authorList>
            <person name="Wilson M.C."/>
            <person name="Mori T."/>
            <person name="Ruckert C."/>
            <person name="Uria A.R."/>
            <person name="Helf M.J."/>
            <person name="Takada K."/>
            <person name="Gernert C."/>
            <person name="Steffens U.A."/>
            <person name="Heycke N."/>
            <person name="Schmitt S."/>
            <person name="Rinke C."/>
            <person name="Helfrich E.J."/>
            <person name="Brachmann A.O."/>
            <person name="Gurgui C."/>
            <person name="Wakimoto T."/>
            <person name="Kracht M."/>
            <person name="Crusemann M."/>
            <person name="Hentschel U."/>
            <person name="Abe I."/>
            <person name="Matsunaga S."/>
            <person name="Kalinowski J."/>
            <person name="Takeyama H."/>
            <person name="Piel J."/>
        </authorList>
    </citation>
    <scope>NUCLEOTIDE SEQUENCE [LARGE SCALE GENOMIC DNA]</scope>
    <source>
        <strain evidence="9">TSY2</strain>
    </source>
</reference>
<gene>
    <name evidence="8" type="ORF">ETSY2_20970</name>
</gene>
<dbReference type="HOGENOM" id="CLU_014271_3_1_7"/>
<dbReference type="NCBIfam" id="NF004784">
    <property type="entry name" value="PRK06131.1"/>
    <property type="match status" value="1"/>
</dbReference>
<dbReference type="EC" id="4.2.1.9" evidence="8"/>
<comment type="caution">
    <text evidence="8">The sequence shown here is derived from an EMBL/GenBank/DDBJ whole genome shotgun (WGS) entry which is preliminary data.</text>
</comment>
<dbReference type="GO" id="GO:0046872">
    <property type="term" value="F:metal ion binding"/>
    <property type="evidence" value="ECO:0007669"/>
    <property type="project" value="UniProtKB-KW"/>
</dbReference>
<evidence type="ECO:0000256" key="1">
    <source>
        <dbReference type="ARBA" id="ARBA00006486"/>
    </source>
</evidence>
<keyword evidence="4" id="KW-0411">Iron-sulfur</keyword>
<dbReference type="SUPFAM" id="SSF52016">
    <property type="entry name" value="LeuD/IlvD-like"/>
    <property type="match status" value="1"/>
</dbReference>
<comment type="similarity">
    <text evidence="1">Belongs to the IlvD/Edd family.</text>
</comment>
<evidence type="ECO:0000256" key="4">
    <source>
        <dbReference type="ARBA" id="ARBA00023014"/>
    </source>
</evidence>
<name>W4M6I6_9BACT</name>
<dbReference type="NCBIfam" id="NF009559">
    <property type="entry name" value="PRK13016.1"/>
    <property type="match status" value="1"/>
</dbReference>
<dbReference type="Pfam" id="PF00920">
    <property type="entry name" value="ILVD_EDD_N"/>
    <property type="match status" value="1"/>
</dbReference>
<accession>W4M6I6</accession>
<dbReference type="InterPro" id="IPR000581">
    <property type="entry name" value="ILV_EDD_N"/>
</dbReference>
<dbReference type="AlphaFoldDB" id="W4M6I6"/>
<dbReference type="Proteomes" id="UP000019140">
    <property type="component" value="Unassembled WGS sequence"/>
</dbReference>
<dbReference type="FunFam" id="3.50.30.80:FF:000001">
    <property type="entry name" value="Dihydroxy-acid dehydratase"/>
    <property type="match status" value="1"/>
</dbReference>
<evidence type="ECO:0000256" key="2">
    <source>
        <dbReference type="ARBA" id="ARBA00022723"/>
    </source>
</evidence>
<feature type="domain" description="Dihydroxy-acid/6-phosphogluconate dehydratase C-terminal" evidence="7">
    <location>
        <begin position="362"/>
        <end position="556"/>
    </location>
</feature>
<dbReference type="PROSITE" id="PS00886">
    <property type="entry name" value="ILVD_EDD_1"/>
    <property type="match status" value="1"/>
</dbReference>
<dbReference type="Pfam" id="PF24877">
    <property type="entry name" value="ILV_EDD_C"/>
    <property type="match status" value="1"/>
</dbReference>
<dbReference type="InterPro" id="IPR037237">
    <property type="entry name" value="IlvD/EDD_N"/>
</dbReference>
<organism evidence="8 9">
    <name type="scientific">Candidatus Entotheonella gemina</name>
    <dbReference type="NCBI Taxonomy" id="1429439"/>
    <lineage>
        <taxon>Bacteria</taxon>
        <taxon>Pseudomonadati</taxon>
        <taxon>Nitrospinota/Tectimicrobiota group</taxon>
        <taxon>Candidatus Tectimicrobiota</taxon>
        <taxon>Candidatus Entotheonellia</taxon>
        <taxon>Candidatus Entotheonellales</taxon>
        <taxon>Candidatus Entotheonellaceae</taxon>
        <taxon>Candidatus Entotheonella</taxon>
    </lineage>
</organism>
<dbReference type="InterPro" id="IPR052352">
    <property type="entry name" value="Sugar_Degrad_Dehydratases"/>
</dbReference>
<dbReference type="InterPro" id="IPR056740">
    <property type="entry name" value="ILV_EDD_C"/>
</dbReference>
<dbReference type="InterPro" id="IPR042096">
    <property type="entry name" value="Dihydro-acid_dehy_C"/>
</dbReference>
<evidence type="ECO:0000259" key="7">
    <source>
        <dbReference type="Pfam" id="PF24877"/>
    </source>
</evidence>
<dbReference type="NCBIfam" id="NF009560">
    <property type="entry name" value="PRK13017.1"/>
    <property type="match status" value="1"/>
</dbReference>
<dbReference type="PANTHER" id="PTHR43183:SF2">
    <property type="entry name" value="DIHYDROXY-ACID DEHYDRATASE"/>
    <property type="match status" value="1"/>
</dbReference>
<feature type="domain" description="Dihydroxy-acid/6-phosphogluconate dehydratase N-terminal" evidence="6">
    <location>
        <begin position="40"/>
        <end position="352"/>
    </location>
</feature>
<evidence type="ECO:0000313" key="9">
    <source>
        <dbReference type="Proteomes" id="UP000019140"/>
    </source>
</evidence>
<evidence type="ECO:0000259" key="6">
    <source>
        <dbReference type="Pfam" id="PF00920"/>
    </source>
</evidence>
<proteinExistence type="inferred from homology"/>
<dbReference type="Gene3D" id="3.50.30.80">
    <property type="entry name" value="IlvD/EDD C-terminal domain-like"/>
    <property type="match status" value="1"/>
</dbReference>